<evidence type="ECO:0000313" key="3">
    <source>
        <dbReference type="EMBL" id="ACZ07008.1"/>
    </source>
</evidence>
<feature type="domain" description="PTS EIIB type-2" evidence="2">
    <location>
        <begin position="2"/>
        <end position="94"/>
    </location>
</feature>
<evidence type="ECO:0000256" key="1">
    <source>
        <dbReference type="ARBA" id="ARBA00022679"/>
    </source>
</evidence>
<sequence length="94" mass="10323">MLKVLAACGAGMGSSQIIKMKIKKVLDKLKIESSIDHMSVGQAKSMVNNYDIIFVAEGLKNNFNVSDDKKLIGLKNLLSEEEIEEKLKVSLNLA</sequence>
<dbReference type="InterPro" id="IPR003501">
    <property type="entry name" value="PTS_EIIB_2/3"/>
</dbReference>
<dbReference type="EMBL" id="CP001739">
    <property type="protein sequence ID" value="ACZ07008.1"/>
    <property type="molecule type" value="Genomic_DNA"/>
</dbReference>
<proteinExistence type="predicted"/>
<reference evidence="4" key="1">
    <citation type="submission" date="2009-09" db="EMBL/GenBank/DDBJ databases">
        <title>The complete chromosome of Sebaldella termitidis ATCC 33386.</title>
        <authorList>
            <consortium name="US DOE Joint Genome Institute (JGI-PGF)"/>
            <person name="Lucas S."/>
            <person name="Copeland A."/>
            <person name="Lapidus A."/>
            <person name="Glavina del Rio T."/>
            <person name="Dalin E."/>
            <person name="Tice H."/>
            <person name="Bruce D."/>
            <person name="Goodwin L."/>
            <person name="Pitluck S."/>
            <person name="Kyrpides N."/>
            <person name="Mavromatis K."/>
            <person name="Ivanova N."/>
            <person name="Mikhailova N."/>
            <person name="Sims D."/>
            <person name="Meincke L."/>
            <person name="Brettin T."/>
            <person name="Detter J.C."/>
            <person name="Han C."/>
            <person name="Larimer F."/>
            <person name="Land M."/>
            <person name="Hauser L."/>
            <person name="Markowitz V."/>
            <person name="Cheng J.F."/>
            <person name="Hugenholtz P."/>
            <person name="Woyke T."/>
            <person name="Wu D."/>
            <person name="Eisen J.A."/>
        </authorList>
    </citation>
    <scope>NUCLEOTIDE SEQUENCE [LARGE SCALE GENOMIC DNA]</scope>
    <source>
        <strain evidence="4">ATCC 33386 / NCTC 11300</strain>
    </source>
</reference>
<dbReference type="HOGENOM" id="CLU_159248_0_0_0"/>
<evidence type="ECO:0000259" key="2">
    <source>
        <dbReference type="PROSITE" id="PS51099"/>
    </source>
</evidence>
<dbReference type="Gene3D" id="3.40.50.2300">
    <property type="match status" value="1"/>
</dbReference>
<dbReference type="PROSITE" id="PS51099">
    <property type="entry name" value="PTS_EIIB_TYPE_2"/>
    <property type="match status" value="1"/>
</dbReference>
<dbReference type="AlphaFoldDB" id="D1AJV1"/>
<gene>
    <name evidence="3" type="ordered locus">Sterm_0123</name>
</gene>
<dbReference type="eggNOG" id="COG3414">
    <property type="taxonomic scope" value="Bacteria"/>
</dbReference>
<dbReference type="RefSeq" id="WP_012859608.1">
    <property type="nucleotide sequence ID" value="NC_013517.1"/>
</dbReference>
<reference evidence="3 4" key="2">
    <citation type="journal article" date="2010" name="Stand. Genomic Sci.">
        <title>Complete genome sequence of Sebaldella termitidis type strain (NCTC 11300).</title>
        <authorList>
            <person name="Harmon-Smith M."/>
            <person name="Celia L."/>
            <person name="Chertkov O."/>
            <person name="Lapidus A."/>
            <person name="Copeland A."/>
            <person name="Glavina Del Rio T."/>
            <person name="Nolan M."/>
            <person name="Lucas S."/>
            <person name="Tice H."/>
            <person name="Cheng J.F."/>
            <person name="Han C."/>
            <person name="Detter J.C."/>
            <person name="Bruce D."/>
            <person name="Goodwin L."/>
            <person name="Pitluck S."/>
            <person name="Pati A."/>
            <person name="Liolios K."/>
            <person name="Ivanova N."/>
            <person name="Mavromatis K."/>
            <person name="Mikhailova N."/>
            <person name="Chen A."/>
            <person name="Palaniappan K."/>
            <person name="Land M."/>
            <person name="Hauser L."/>
            <person name="Chang Y.J."/>
            <person name="Jeffries C.D."/>
            <person name="Brettin T."/>
            <person name="Goker M."/>
            <person name="Beck B."/>
            <person name="Bristow J."/>
            <person name="Eisen J.A."/>
            <person name="Markowitz V."/>
            <person name="Hugenholtz P."/>
            <person name="Kyrpides N.C."/>
            <person name="Klenk H.P."/>
            <person name="Chen F."/>
        </authorList>
    </citation>
    <scope>NUCLEOTIDE SEQUENCE [LARGE SCALE GENOMIC DNA]</scope>
    <source>
        <strain evidence="4">ATCC 33386 / NCTC 11300</strain>
    </source>
</reference>
<organism evidence="3 4">
    <name type="scientific">Sebaldella termitidis (strain ATCC 33386 / NCTC 11300)</name>
    <dbReference type="NCBI Taxonomy" id="526218"/>
    <lineage>
        <taxon>Bacteria</taxon>
        <taxon>Fusobacteriati</taxon>
        <taxon>Fusobacteriota</taxon>
        <taxon>Fusobacteriia</taxon>
        <taxon>Fusobacteriales</taxon>
        <taxon>Leptotrichiaceae</taxon>
        <taxon>Sebaldella</taxon>
    </lineage>
</organism>
<dbReference type="GO" id="GO:0009401">
    <property type="term" value="P:phosphoenolpyruvate-dependent sugar phosphotransferase system"/>
    <property type="evidence" value="ECO:0007669"/>
    <property type="project" value="InterPro"/>
</dbReference>
<dbReference type="STRING" id="526218.Sterm_0123"/>
<dbReference type="KEGG" id="str:Sterm_0123"/>
<protein>
    <submittedName>
        <fullName evidence="3">Phosphotransferase system lactose/cellobiose-specific IIB subunit</fullName>
    </submittedName>
</protein>
<dbReference type="Pfam" id="PF02302">
    <property type="entry name" value="PTS_IIB"/>
    <property type="match status" value="1"/>
</dbReference>
<keyword evidence="1" id="KW-0808">Transferase</keyword>
<evidence type="ECO:0000313" key="4">
    <source>
        <dbReference type="Proteomes" id="UP000000845"/>
    </source>
</evidence>
<dbReference type="InterPro" id="IPR036095">
    <property type="entry name" value="PTS_EIIB-like_sf"/>
</dbReference>
<dbReference type="InterPro" id="IPR013011">
    <property type="entry name" value="PTS_EIIB_2"/>
</dbReference>
<keyword evidence="4" id="KW-1185">Reference proteome</keyword>
<dbReference type="GO" id="GO:0008982">
    <property type="term" value="F:protein-N(PI)-phosphohistidine-sugar phosphotransferase activity"/>
    <property type="evidence" value="ECO:0007669"/>
    <property type="project" value="InterPro"/>
</dbReference>
<dbReference type="SUPFAM" id="SSF52794">
    <property type="entry name" value="PTS system IIB component-like"/>
    <property type="match status" value="1"/>
</dbReference>
<dbReference type="CDD" id="cd05563">
    <property type="entry name" value="PTS_IIB_ascorbate"/>
    <property type="match status" value="1"/>
</dbReference>
<dbReference type="Proteomes" id="UP000000845">
    <property type="component" value="Chromosome"/>
</dbReference>
<name>D1AJV1_SEBTE</name>
<accession>D1AJV1</accession>